<dbReference type="PANTHER" id="PTHR33420">
    <property type="entry name" value="FIMBRIAL SUBUNIT ELFA-RELATED"/>
    <property type="match status" value="1"/>
</dbReference>
<dbReference type="PANTHER" id="PTHR33420:SF14">
    <property type="entry name" value="TYPE 1 FIMBRIN D-MANNOSE SPECIFIC ADHESIN"/>
    <property type="match status" value="1"/>
</dbReference>
<dbReference type="InterPro" id="IPR008966">
    <property type="entry name" value="Adhesion_dom_sf"/>
</dbReference>
<keyword evidence="3" id="KW-0281">Fimbrium</keyword>
<dbReference type="Pfam" id="PF00419">
    <property type="entry name" value="Fimbrial"/>
    <property type="match status" value="1"/>
</dbReference>
<evidence type="ECO:0000313" key="6">
    <source>
        <dbReference type="EMBL" id="GLQ87550.1"/>
    </source>
</evidence>
<evidence type="ECO:0000256" key="3">
    <source>
        <dbReference type="ARBA" id="ARBA00023263"/>
    </source>
</evidence>
<dbReference type="InterPro" id="IPR000259">
    <property type="entry name" value="Adhesion_dom_fimbrial"/>
</dbReference>
<name>A0ABQ5X7E9_9GAMM</name>
<feature type="region of interest" description="Disordered" evidence="4">
    <location>
        <begin position="263"/>
        <end position="283"/>
    </location>
</feature>
<reference evidence="7" key="1">
    <citation type="journal article" date="2019" name="Int. J. Syst. Evol. Microbiol.">
        <title>The Global Catalogue of Microorganisms (GCM) 10K type strain sequencing project: providing services to taxonomists for standard genome sequencing and annotation.</title>
        <authorList>
            <consortium name="The Broad Institute Genomics Platform"/>
            <consortium name="The Broad Institute Genome Sequencing Center for Infectious Disease"/>
            <person name="Wu L."/>
            <person name="Ma J."/>
        </authorList>
    </citation>
    <scope>NUCLEOTIDE SEQUENCE [LARGE SCALE GENOMIC DNA]</scope>
    <source>
        <strain evidence="7">NBRC 111981</strain>
    </source>
</reference>
<evidence type="ECO:0000256" key="4">
    <source>
        <dbReference type="SAM" id="MobiDB-lite"/>
    </source>
</evidence>
<dbReference type="EMBL" id="BSOA01000007">
    <property type="protein sequence ID" value="GLQ87550.1"/>
    <property type="molecule type" value="Genomic_DNA"/>
</dbReference>
<dbReference type="InterPro" id="IPR036937">
    <property type="entry name" value="Adhesion_dom_fimbrial_sf"/>
</dbReference>
<keyword evidence="7" id="KW-1185">Reference proteome</keyword>
<feature type="domain" description="Fimbrial-type adhesion" evidence="5">
    <location>
        <begin position="176"/>
        <end position="322"/>
    </location>
</feature>
<gene>
    <name evidence="6" type="ORF">GCM10007898_11160</name>
</gene>
<dbReference type="SUPFAM" id="SSF49401">
    <property type="entry name" value="Bacterial adhesins"/>
    <property type="match status" value="1"/>
</dbReference>
<dbReference type="InterPro" id="IPR050263">
    <property type="entry name" value="Bact_Fimbrial_Adh_Pro"/>
</dbReference>
<evidence type="ECO:0000313" key="7">
    <source>
        <dbReference type="Proteomes" id="UP001156627"/>
    </source>
</evidence>
<evidence type="ECO:0000256" key="2">
    <source>
        <dbReference type="ARBA" id="ARBA00006671"/>
    </source>
</evidence>
<protein>
    <submittedName>
        <fullName evidence="6">Oxidoreductase</fullName>
    </submittedName>
</protein>
<comment type="subcellular location">
    <subcellularLocation>
        <location evidence="1">Fimbrium</location>
    </subcellularLocation>
</comment>
<evidence type="ECO:0000259" key="5">
    <source>
        <dbReference type="Pfam" id="PF00419"/>
    </source>
</evidence>
<feature type="compositionally biased region" description="Polar residues" evidence="4">
    <location>
        <begin position="271"/>
        <end position="283"/>
    </location>
</feature>
<dbReference type="Gene3D" id="2.60.40.3310">
    <property type="match status" value="1"/>
</dbReference>
<dbReference type="Proteomes" id="UP001156627">
    <property type="component" value="Unassembled WGS sequence"/>
</dbReference>
<comment type="caution">
    <text evidence="6">The sequence shown here is derived from an EMBL/GenBank/DDBJ whole genome shotgun (WGS) entry which is preliminary data.</text>
</comment>
<proteinExistence type="inferred from homology"/>
<organism evidence="6 7">
    <name type="scientific">Dyella flagellata</name>
    <dbReference type="NCBI Taxonomy" id="1867833"/>
    <lineage>
        <taxon>Bacteria</taxon>
        <taxon>Pseudomonadati</taxon>
        <taxon>Pseudomonadota</taxon>
        <taxon>Gammaproteobacteria</taxon>
        <taxon>Lysobacterales</taxon>
        <taxon>Rhodanobacteraceae</taxon>
        <taxon>Dyella</taxon>
    </lineage>
</organism>
<sequence length="322" mass="34444">MSYTRGIHGIEPGASLNPVWTRTHEVRQYKVFSCEGRGDLFRETVTIAGRPISGLDYQYEGLTYPVFATGVEGIGYVIRMGGFARSASGSFTDYGPWQALGVDTLTIFPWPGGGSWGAFFVGFAAGIQFIFTNHQLRPGTYMIPPLHIGTASAYGGSGQLKGTSSLDFAGATITFTASTCQVPQSSQAVRLNTVRTSDFSAVGTEAAGAPFHVQVNCEYGVALYATMSDVTDRSNRSDTLNLTGNSTATGVKLRIYREGERPVSYGPDSTAPGNSNQWKVGGSSTTQATNYSLPFEARYVKTEGNITPGKVQAQASITFSYQ</sequence>
<dbReference type="Gene3D" id="2.60.40.1090">
    <property type="entry name" value="Fimbrial-type adhesion domain"/>
    <property type="match status" value="1"/>
</dbReference>
<accession>A0ABQ5X7E9</accession>
<comment type="similarity">
    <text evidence="2">Belongs to the fimbrial protein family.</text>
</comment>
<evidence type="ECO:0000256" key="1">
    <source>
        <dbReference type="ARBA" id="ARBA00004561"/>
    </source>
</evidence>